<gene>
    <name evidence="3" type="ORF">NCTC4670_00056</name>
</gene>
<dbReference type="PANTHER" id="PTHR11851:SF134">
    <property type="entry name" value="ZINC-DEPENDENT PROTEASE"/>
    <property type="match status" value="1"/>
</dbReference>
<evidence type="ECO:0000259" key="1">
    <source>
        <dbReference type="Pfam" id="PF00675"/>
    </source>
</evidence>
<dbReference type="Gene3D" id="3.30.830.10">
    <property type="entry name" value="Metalloenzyme, LuxS/M16 peptidase-like"/>
    <property type="match status" value="2"/>
</dbReference>
<evidence type="ECO:0000259" key="2">
    <source>
        <dbReference type="Pfam" id="PF05193"/>
    </source>
</evidence>
<dbReference type="Pfam" id="PF05193">
    <property type="entry name" value="Peptidase_M16_C"/>
    <property type="match status" value="1"/>
</dbReference>
<dbReference type="NCBIfam" id="NF047421">
    <property type="entry name" value="YfmH_fam"/>
    <property type="match status" value="1"/>
</dbReference>
<accession>A0A380JRY9</accession>
<sequence>MTKLVKIDYPNIDETLYYGRLENGLTVYFIKKTGYSEKTAMLTVDFGSLDNRLTVDSKSTIAPEGIAHFLEHKLFEDNTGEDISLAFTQLGAETNAFTTFDKTSYFFSTAKAFSEGLKLLQSFVLSAHFTDESINREKKIIEQEIDMYQDDPDYRAYSGILQNLFPNTSLANDIAGTKESIQNITKALLDAHHSYFYHPSNMSLLVIGDIDVDKIFSDIQTFQKALPFSEKKMVIVEQLHHYPVMPSSSIDMDVATAKLVVGFRGHLVLDNYSLLTYRVALKLLLAMLLGWTSKTYHEWYEEGKIDDSFDIEIEIQDDFQFILISLDTTEPIAMSNHIRRCLTDIRQLQELTDKHLTLLKQEMYGDFIQSIDSIDHLTSQFNLYLSDKETYFDLPRIIETISLKDILVIGKAFFEGADVSDFTVFPK</sequence>
<keyword evidence="3" id="KW-0378">Hydrolase</keyword>
<dbReference type="GO" id="GO:0008233">
    <property type="term" value="F:peptidase activity"/>
    <property type="evidence" value="ECO:0007669"/>
    <property type="project" value="UniProtKB-KW"/>
</dbReference>
<dbReference type="Pfam" id="PF00675">
    <property type="entry name" value="Peptidase_M16"/>
    <property type="match status" value="1"/>
</dbReference>
<keyword evidence="3" id="KW-0645">Protease</keyword>
<dbReference type="AlphaFoldDB" id="A0A380JRY9"/>
<dbReference type="SUPFAM" id="SSF63411">
    <property type="entry name" value="LuxS/MPP-like metallohydrolase"/>
    <property type="match status" value="2"/>
</dbReference>
<dbReference type="InterPro" id="IPR007863">
    <property type="entry name" value="Peptidase_M16_C"/>
</dbReference>
<dbReference type="PANTHER" id="PTHR11851">
    <property type="entry name" value="METALLOPROTEASE"/>
    <property type="match status" value="1"/>
</dbReference>
<dbReference type="RefSeq" id="WP_115245485.1">
    <property type="nucleotide sequence ID" value="NZ_UHFG01000004.1"/>
</dbReference>
<evidence type="ECO:0000313" key="3">
    <source>
        <dbReference type="EMBL" id="SUN46570.1"/>
    </source>
</evidence>
<protein>
    <submittedName>
        <fullName evidence="3">Zinc protease</fullName>
        <ecNumber evidence="3">3.4.99.-</ecNumber>
    </submittedName>
</protein>
<proteinExistence type="predicted"/>
<organism evidence="3 4">
    <name type="scientific">Streptococcus dysgalactiae subsp. dysgalactiae</name>
    <dbReference type="NCBI Taxonomy" id="99822"/>
    <lineage>
        <taxon>Bacteria</taxon>
        <taxon>Bacillati</taxon>
        <taxon>Bacillota</taxon>
        <taxon>Bacilli</taxon>
        <taxon>Lactobacillales</taxon>
        <taxon>Streptococcaceae</taxon>
        <taxon>Streptococcus</taxon>
    </lineage>
</organism>
<dbReference type="GO" id="GO:0046872">
    <property type="term" value="F:metal ion binding"/>
    <property type="evidence" value="ECO:0007669"/>
    <property type="project" value="InterPro"/>
</dbReference>
<feature type="domain" description="Peptidase M16 N-terminal" evidence="1">
    <location>
        <begin position="64"/>
        <end position="177"/>
    </location>
</feature>
<feature type="domain" description="Peptidase M16 C-terminal" evidence="2">
    <location>
        <begin position="183"/>
        <end position="361"/>
    </location>
</feature>
<name>A0A380JRY9_STRDY</name>
<reference evidence="3 4" key="1">
    <citation type="submission" date="2018-06" db="EMBL/GenBank/DDBJ databases">
        <authorList>
            <consortium name="Pathogen Informatics"/>
            <person name="Doyle S."/>
        </authorList>
    </citation>
    <scope>NUCLEOTIDE SEQUENCE [LARGE SCALE GENOMIC DNA]</scope>
    <source>
        <strain evidence="3 4">NCTC4670</strain>
    </source>
</reference>
<dbReference type="InterPro" id="IPR050361">
    <property type="entry name" value="MPP/UQCRC_Complex"/>
</dbReference>
<dbReference type="InterPro" id="IPR011765">
    <property type="entry name" value="Pept_M16_N"/>
</dbReference>
<dbReference type="EC" id="3.4.99.-" evidence="3"/>
<dbReference type="InterPro" id="IPR011249">
    <property type="entry name" value="Metalloenz_LuxS/M16"/>
</dbReference>
<evidence type="ECO:0000313" key="4">
    <source>
        <dbReference type="Proteomes" id="UP000254797"/>
    </source>
</evidence>
<dbReference type="Proteomes" id="UP000254797">
    <property type="component" value="Unassembled WGS sequence"/>
</dbReference>
<dbReference type="GO" id="GO:0006508">
    <property type="term" value="P:proteolysis"/>
    <property type="evidence" value="ECO:0007669"/>
    <property type="project" value="UniProtKB-KW"/>
</dbReference>
<dbReference type="EMBL" id="UHFG01000004">
    <property type="protein sequence ID" value="SUN46570.1"/>
    <property type="molecule type" value="Genomic_DNA"/>
</dbReference>